<protein>
    <submittedName>
        <fullName evidence="2">Uncharacterized protein</fullName>
    </submittedName>
</protein>
<reference evidence="2" key="1">
    <citation type="submission" date="2018-11" db="EMBL/GenBank/DDBJ databases">
        <authorList>
            <consortium name="Pathogen Informatics"/>
        </authorList>
    </citation>
    <scope>NUCLEOTIDE SEQUENCE</scope>
</reference>
<accession>A0A3S4ZXM5</accession>
<keyword evidence="1" id="KW-0812">Transmembrane</keyword>
<comment type="caution">
    <text evidence="2">The sequence shown here is derived from an EMBL/GenBank/DDBJ whole genome shotgun (WGS) entry which is preliminary data.</text>
</comment>
<dbReference type="AlphaFoldDB" id="A0A3S4ZXM5"/>
<proteinExistence type="predicted"/>
<keyword evidence="1" id="KW-0472">Membrane</keyword>
<name>A0A3S4ZXM5_9PLAT</name>
<evidence type="ECO:0000256" key="1">
    <source>
        <dbReference type="SAM" id="Phobius"/>
    </source>
</evidence>
<keyword evidence="3" id="KW-1185">Reference proteome</keyword>
<dbReference type="EMBL" id="CAAALY010056131">
    <property type="protein sequence ID" value="VEL22383.1"/>
    <property type="molecule type" value="Genomic_DNA"/>
</dbReference>
<sequence length="101" mass="11761">MRRNLKQAAKTYRYPYIYHPKTHFTLQLFQFHRSFLALLVPTPLLLKLLSCAKNGMIPSQIGNLLKLMAMGTQNQLVLLKLHVVNLFLIVCWTKSMIILLH</sequence>
<evidence type="ECO:0000313" key="2">
    <source>
        <dbReference type="EMBL" id="VEL22383.1"/>
    </source>
</evidence>
<dbReference type="Proteomes" id="UP000784294">
    <property type="component" value="Unassembled WGS sequence"/>
</dbReference>
<keyword evidence="1" id="KW-1133">Transmembrane helix</keyword>
<gene>
    <name evidence="2" type="ORF">PXEA_LOCUS15823</name>
</gene>
<organism evidence="2 3">
    <name type="scientific">Protopolystoma xenopodis</name>
    <dbReference type="NCBI Taxonomy" id="117903"/>
    <lineage>
        <taxon>Eukaryota</taxon>
        <taxon>Metazoa</taxon>
        <taxon>Spiralia</taxon>
        <taxon>Lophotrochozoa</taxon>
        <taxon>Platyhelminthes</taxon>
        <taxon>Monogenea</taxon>
        <taxon>Polyopisthocotylea</taxon>
        <taxon>Polystomatidea</taxon>
        <taxon>Polystomatidae</taxon>
        <taxon>Protopolystoma</taxon>
    </lineage>
</organism>
<feature type="transmembrane region" description="Helical" evidence="1">
    <location>
        <begin position="75"/>
        <end position="100"/>
    </location>
</feature>
<evidence type="ECO:0000313" key="3">
    <source>
        <dbReference type="Proteomes" id="UP000784294"/>
    </source>
</evidence>